<keyword evidence="13" id="KW-1185">Reference proteome</keyword>
<dbReference type="OrthoDB" id="17530at2759"/>
<dbReference type="InterPro" id="IPR024077">
    <property type="entry name" value="Neurolysin/TOP_dom2"/>
</dbReference>
<evidence type="ECO:0000256" key="7">
    <source>
        <dbReference type="ARBA" id="ARBA00022946"/>
    </source>
</evidence>
<dbReference type="PANTHER" id="PTHR11804:SF79">
    <property type="entry name" value="MITOCHONDRIAL INTERMEDIATE PEPTIDASE"/>
    <property type="match status" value="1"/>
</dbReference>
<keyword evidence="5 10" id="KW-0378">Hydrolase</keyword>
<dbReference type="Proteomes" id="UP000749559">
    <property type="component" value="Unassembled WGS sequence"/>
</dbReference>
<evidence type="ECO:0000256" key="6">
    <source>
        <dbReference type="ARBA" id="ARBA00022833"/>
    </source>
</evidence>
<dbReference type="InterPro" id="IPR001567">
    <property type="entry name" value="Pept_M3A_M3B_dom"/>
</dbReference>
<dbReference type="InterPro" id="IPR033851">
    <property type="entry name" value="M3A_MIP"/>
</dbReference>
<comment type="subcellular location">
    <subcellularLocation>
        <location evidence="1">Mitochondrion</location>
    </subcellularLocation>
</comment>
<accession>A0A8J1V0E7</accession>
<keyword evidence="3 10" id="KW-0645">Protease</keyword>
<dbReference type="AlphaFoldDB" id="A0A8J1V0E7"/>
<comment type="cofactor">
    <cofactor evidence="10">
        <name>Zn(2+)</name>
        <dbReference type="ChEBI" id="CHEBI:29105"/>
    </cofactor>
    <text evidence="10">Binds 1 zinc ion.</text>
</comment>
<dbReference type="InterPro" id="IPR045090">
    <property type="entry name" value="Pept_M3A_M3B"/>
</dbReference>
<evidence type="ECO:0000313" key="13">
    <source>
        <dbReference type="Proteomes" id="UP000749559"/>
    </source>
</evidence>
<dbReference type="EMBL" id="CAIIXF020000004">
    <property type="protein sequence ID" value="CAH1781830.1"/>
    <property type="molecule type" value="Genomic_DNA"/>
</dbReference>
<evidence type="ECO:0000256" key="3">
    <source>
        <dbReference type="ARBA" id="ARBA00022670"/>
    </source>
</evidence>
<dbReference type="Gene3D" id="3.40.390.10">
    <property type="entry name" value="Collagenase (Catalytic Domain)"/>
    <property type="match status" value="1"/>
</dbReference>
<reference evidence="12" key="1">
    <citation type="submission" date="2022-03" db="EMBL/GenBank/DDBJ databases">
        <authorList>
            <person name="Martin C."/>
        </authorList>
    </citation>
    <scope>NUCLEOTIDE SEQUENCE</scope>
</reference>
<gene>
    <name evidence="12" type="ORF">OFUS_LOCUS8343</name>
</gene>
<dbReference type="SUPFAM" id="SSF55486">
    <property type="entry name" value="Metalloproteases ('zincins'), catalytic domain"/>
    <property type="match status" value="1"/>
</dbReference>
<keyword evidence="6 10" id="KW-0862">Zinc</keyword>
<protein>
    <recommendedName>
        <fullName evidence="11">Peptidase M3A/M3B catalytic domain-containing protein</fullName>
    </recommendedName>
</protein>
<dbReference type="GO" id="GO:0005739">
    <property type="term" value="C:mitochondrion"/>
    <property type="evidence" value="ECO:0007669"/>
    <property type="project" value="UniProtKB-SubCell"/>
</dbReference>
<evidence type="ECO:0000256" key="5">
    <source>
        <dbReference type="ARBA" id="ARBA00022801"/>
    </source>
</evidence>
<evidence type="ECO:0000256" key="1">
    <source>
        <dbReference type="ARBA" id="ARBA00004173"/>
    </source>
</evidence>
<dbReference type="PANTHER" id="PTHR11804">
    <property type="entry name" value="PROTEASE M3 THIMET OLIGOPEPTIDASE-RELATED"/>
    <property type="match status" value="1"/>
</dbReference>
<dbReference type="GO" id="GO:0006518">
    <property type="term" value="P:peptide metabolic process"/>
    <property type="evidence" value="ECO:0007669"/>
    <property type="project" value="TreeGrafter"/>
</dbReference>
<evidence type="ECO:0000259" key="11">
    <source>
        <dbReference type="Pfam" id="PF01432"/>
    </source>
</evidence>
<dbReference type="FunFam" id="3.40.390.10:FF:000013">
    <property type="entry name" value="Mitochondrial intermediate peptidase"/>
    <property type="match status" value="1"/>
</dbReference>
<dbReference type="GO" id="GO:0006627">
    <property type="term" value="P:protein processing involved in protein targeting to mitochondrion"/>
    <property type="evidence" value="ECO:0007669"/>
    <property type="project" value="TreeGrafter"/>
</dbReference>
<keyword evidence="8 10" id="KW-0482">Metalloprotease</keyword>
<proteinExistence type="inferred from homology"/>
<name>A0A8J1V0E7_OWEFU</name>
<comment type="caution">
    <text evidence="12">The sequence shown here is derived from an EMBL/GenBank/DDBJ whole genome shotgun (WGS) entry which is preliminary data.</text>
</comment>
<dbReference type="Pfam" id="PF01432">
    <property type="entry name" value="Peptidase_M3"/>
    <property type="match status" value="1"/>
</dbReference>
<evidence type="ECO:0000256" key="4">
    <source>
        <dbReference type="ARBA" id="ARBA00022723"/>
    </source>
</evidence>
<organism evidence="12 13">
    <name type="scientific">Owenia fusiformis</name>
    <name type="common">Polychaete worm</name>
    <dbReference type="NCBI Taxonomy" id="6347"/>
    <lineage>
        <taxon>Eukaryota</taxon>
        <taxon>Metazoa</taxon>
        <taxon>Spiralia</taxon>
        <taxon>Lophotrochozoa</taxon>
        <taxon>Annelida</taxon>
        <taxon>Polychaeta</taxon>
        <taxon>Sedentaria</taxon>
        <taxon>Canalipalpata</taxon>
        <taxon>Sabellida</taxon>
        <taxon>Oweniida</taxon>
        <taxon>Oweniidae</taxon>
        <taxon>Owenia</taxon>
    </lineage>
</organism>
<evidence type="ECO:0000256" key="10">
    <source>
        <dbReference type="RuleBase" id="RU003435"/>
    </source>
</evidence>
<evidence type="ECO:0000256" key="8">
    <source>
        <dbReference type="ARBA" id="ARBA00023049"/>
    </source>
</evidence>
<dbReference type="CDD" id="cd06457">
    <property type="entry name" value="M3A_MIP"/>
    <property type="match status" value="1"/>
</dbReference>
<sequence length="698" mass="78703">MFCHRIGQHIPRSCSSFIYGPKGQGPLGGHRRVTTWTPLAGAFNTKPGRKINWKNENVGLFQIPELKDHSGFYLLQEGVREVTETLCNETVDPHRQRKIVQVFDDLSDSLCKVADMADFVRVAHPDKRYADAAEDTCSEIGVLVEKLNTNVSIHSALKHVIENGDHVDGIDVIDKRVAELFMFDFEQSGIHLEESKRQKFVELNESILALSSYFVQGAQRPIHVPKASLPQNLRHVFALDGDNIYVTGLFSDHYSDLVREAAYKIYLYPHENQLNILHSLLSQRNELANLVGFPTYAHRALGGTVAKTPENVMEFLTTLAGRLKDKSNEDFKMMSRYKHKQGAQDINVYPWDVSYYSGIARHEKCNVKSSKLAPFFSLGACMEGLNNLFKSIFGVTLENVDPSPGELWHSDIYKLAVTHETDGVLGHIYCDFFERVDKPNQDCHFTIRGGRENSDGSYQTPAVVLMLNLPPPQGRVPSLLTPGTLDNLFHEFGHAMHSMLGRTKYQHVTGTRCSTDFAEVPSVLMEYFVSDKRVLSSFARHYKTGESLPENVLDNICASRKMFQASDTSLQVFYSITDQLYHGKHPLGRSTTDILADTQNQFYGLPYVPGTGWQLRFSHLVGYGAKYYSYLMSRSVAAKIWQQYFKEDPFCRASGERYRREMLSHGGGKPPQDLIEAMLGESLTTSGLVQSLVDDIEG</sequence>
<dbReference type="EMBL" id="CAIIXF020000004">
    <property type="protein sequence ID" value="CAH1781831.1"/>
    <property type="molecule type" value="Genomic_DNA"/>
</dbReference>
<dbReference type="InterPro" id="IPR024079">
    <property type="entry name" value="MetalloPept_cat_dom_sf"/>
</dbReference>
<keyword evidence="7" id="KW-0809">Transit peptide</keyword>
<feature type="domain" description="Peptidase M3A/M3B catalytic" evidence="11">
    <location>
        <begin position="257"/>
        <end position="691"/>
    </location>
</feature>
<comment type="similarity">
    <text evidence="2 10">Belongs to the peptidase M3 family.</text>
</comment>
<dbReference type="GO" id="GO:0004222">
    <property type="term" value="F:metalloendopeptidase activity"/>
    <property type="evidence" value="ECO:0007669"/>
    <property type="project" value="InterPro"/>
</dbReference>
<evidence type="ECO:0000313" key="12">
    <source>
        <dbReference type="EMBL" id="CAH1781831.1"/>
    </source>
</evidence>
<dbReference type="Gene3D" id="1.10.1370.10">
    <property type="entry name" value="Neurolysin, domain 3"/>
    <property type="match status" value="1"/>
</dbReference>
<evidence type="ECO:0000256" key="2">
    <source>
        <dbReference type="ARBA" id="ARBA00006040"/>
    </source>
</evidence>
<dbReference type="GO" id="GO:0046872">
    <property type="term" value="F:metal ion binding"/>
    <property type="evidence" value="ECO:0007669"/>
    <property type="project" value="UniProtKB-UniRule"/>
</dbReference>
<keyword evidence="4 10" id="KW-0479">Metal-binding</keyword>
<keyword evidence="9" id="KW-0496">Mitochondrion</keyword>
<evidence type="ECO:0000256" key="9">
    <source>
        <dbReference type="ARBA" id="ARBA00023128"/>
    </source>
</evidence>